<accession>A0A382PZ09</accession>
<dbReference type="PANTHER" id="PTHR46388">
    <property type="entry name" value="NHL REPEAT-CONTAINING PROTEIN 2"/>
    <property type="match status" value="1"/>
</dbReference>
<dbReference type="SUPFAM" id="SSF63825">
    <property type="entry name" value="YWTD domain"/>
    <property type="match status" value="1"/>
</dbReference>
<proteinExistence type="predicted"/>
<dbReference type="PANTHER" id="PTHR46388:SF2">
    <property type="entry name" value="NHL REPEAT-CONTAINING PROTEIN 2"/>
    <property type="match status" value="1"/>
</dbReference>
<dbReference type="EMBL" id="UINC01110817">
    <property type="protein sequence ID" value="SVC78579.1"/>
    <property type="molecule type" value="Genomic_DNA"/>
</dbReference>
<evidence type="ECO:0000313" key="1">
    <source>
        <dbReference type="EMBL" id="SVC78579.1"/>
    </source>
</evidence>
<organism evidence="1">
    <name type="scientific">marine metagenome</name>
    <dbReference type="NCBI Taxonomy" id="408172"/>
    <lineage>
        <taxon>unclassified sequences</taxon>
        <taxon>metagenomes</taxon>
        <taxon>ecological metagenomes</taxon>
    </lineage>
</organism>
<sequence>TVSPATLTFTSANYNSTQRVTVTGVNDSDIDGHVEYEISLSAADVLTDDPEVTTLAGSGSYGSTNGTGTSASFYSPVGITTDGTNLYVADTDNHLIRKIVISTGVVTTLAGSGTAGSADDDNGTAASFNKPYGITTDGTNLYVADRNNHLIRQIVISTGVVTTVAGTGSDGSVNGTGTLASFYNPRGITTDGTNLYVAEYGNHLIRQIVISTGVVTTVAGTGSSGSVNDNGTAASFYAPTGITTDGTNLYVADGSNSLIRQIVISTGVVTTVAGTGSSGSSNGTGTAASFYIPTAITTDGTNLYVGDYGNSVIRQIE</sequence>
<gene>
    <name evidence="1" type="ORF">METZ01_LOCUS331433</name>
</gene>
<protein>
    <recommendedName>
        <fullName evidence="2">NHL repeat containing protein</fullName>
    </recommendedName>
</protein>
<dbReference type="InterPro" id="IPR011042">
    <property type="entry name" value="6-blade_b-propeller_TolB-like"/>
</dbReference>
<name>A0A382PZ09_9ZZZZ</name>
<dbReference type="AlphaFoldDB" id="A0A382PZ09"/>
<feature type="non-terminal residue" evidence="1">
    <location>
        <position position="1"/>
    </location>
</feature>
<evidence type="ECO:0008006" key="2">
    <source>
        <dbReference type="Google" id="ProtNLM"/>
    </source>
</evidence>
<reference evidence="1" key="1">
    <citation type="submission" date="2018-05" db="EMBL/GenBank/DDBJ databases">
        <authorList>
            <person name="Lanie J.A."/>
            <person name="Ng W.-L."/>
            <person name="Kazmierczak K.M."/>
            <person name="Andrzejewski T.M."/>
            <person name="Davidsen T.M."/>
            <person name="Wayne K.J."/>
            <person name="Tettelin H."/>
            <person name="Glass J.I."/>
            <person name="Rusch D."/>
            <person name="Podicherti R."/>
            <person name="Tsui H.-C.T."/>
            <person name="Winkler M.E."/>
        </authorList>
    </citation>
    <scope>NUCLEOTIDE SEQUENCE</scope>
</reference>
<dbReference type="Gene3D" id="2.120.10.30">
    <property type="entry name" value="TolB, C-terminal domain"/>
    <property type="match status" value="3"/>
</dbReference>